<evidence type="ECO:0000256" key="3">
    <source>
        <dbReference type="ARBA" id="ARBA00022598"/>
    </source>
</evidence>
<feature type="short sequence motif" description="'HIGH' region" evidence="9">
    <location>
        <begin position="42"/>
        <end position="52"/>
    </location>
</feature>
<dbReference type="Pfam" id="PF08264">
    <property type="entry name" value="Anticodon_1"/>
    <property type="match status" value="1"/>
</dbReference>
<dbReference type="InterPro" id="IPR004493">
    <property type="entry name" value="Leu-tRNA-synth_Ia_arc/euk"/>
</dbReference>
<dbReference type="GO" id="GO:0002161">
    <property type="term" value="F:aminoacyl-tRNA deacylase activity"/>
    <property type="evidence" value="ECO:0007669"/>
    <property type="project" value="InterPro"/>
</dbReference>
<evidence type="ECO:0000256" key="6">
    <source>
        <dbReference type="ARBA" id="ARBA00022917"/>
    </source>
</evidence>
<feature type="domain" description="Methionyl/Valyl/Leucyl/Isoleucyl-tRNA synthetase anticodon-binding" evidence="13">
    <location>
        <begin position="704"/>
        <end position="827"/>
    </location>
</feature>
<dbReference type="SUPFAM" id="SSF50677">
    <property type="entry name" value="ValRS/IleRS/LeuRS editing domain"/>
    <property type="match status" value="1"/>
</dbReference>
<feature type="domain" description="Methionyl/Leucyl tRNA synthetase" evidence="14">
    <location>
        <begin position="569"/>
        <end position="666"/>
    </location>
</feature>
<name>A0A1H3WWA8_9EURY</name>
<dbReference type="Gene3D" id="1.10.730.10">
    <property type="entry name" value="Isoleucyl-tRNA Synthetase, Domain 1"/>
    <property type="match status" value="1"/>
</dbReference>
<dbReference type="GO" id="GO:0005524">
    <property type="term" value="F:ATP binding"/>
    <property type="evidence" value="ECO:0007669"/>
    <property type="project" value="UniProtKB-UniRule"/>
</dbReference>
<dbReference type="RefSeq" id="WP_092632731.1">
    <property type="nucleotide sequence ID" value="NZ_FNQT01000001.1"/>
</dbReference>
<dbReference type="Pfam" id="PF00133">
    <property type="entry name" value="tRNA-synt_1"/>
    <property type="match status" value="1"/>
</dbReference>
<dbReference type="Pfam" id="PF09334">
    <property type="entry name" value="tRNA-synt_1g"/>
    <property type="match status" value="1"/>
</dbReference>
<dbReference type="PANTHER" id="PTHR45794:SF1">
    <property type="entry name" value="LEUCINE--TRNA LIGASE, CYTOPLASMIC"/>
    <property type="match status" value="1"/>
</dbReference>
<feature type="domain" description="Aminoacyl-tRNA synthetase class Ia" evidence="12">
    <location>
        <begin position="12"/>
        <end position="508"/>
    </location>
</feature>
<keyword evidence="2 9" id="KW-0963">Cytoplasm</keyword>
<dbReference type="EMBL" id="FNQT01000001">
    <property type="protein sequence ID" value="SDZ90612.1"/>
    <property type="molecule type" value="Genomic_DNA"/>
</dbReference>
<dbReference type="InterPro" id="IPR009080">
    <property type="entry name" value="tRNAsynth_Ia_anticodon-bd"/>
</dbReference>
<evidence type="ECO:0000256" key="4">
    <source>
        <dbReference type="ARBA" id="ARBA00022741"/>
    </source>
</evidence>
<evidence type="ECO:0000256" key="1">
    <source>
        <dbReference type="ARBA" id="ARBA00005594"/>
    </source>
</evidence>
<dbReference type="SUPFAM" id="SSF47323">
    <property type="entry name" value="Anticodon-binding domain of a subclass of class I aminoacyl-tRNA synthetases"/>
    <property type="match status" value="1"/>
</dbReference>
<evidence type="ECO:0000259" key="13">
    <source>
        <dbReference type="Pfam" id="PF08264"/>
    </source>
</evidence>
<evidence type="ECO:0000256" key="9">
    <source>
        <dbReference type="HAMAP-Rule" id="MF_00049"/>
    </source>
</evidence>
<dbReference type="PROSITE" id="PS00178">
    <property type="entry name" value="AA_TRNA_LIGASE_I"/>
    <property type="match status" value="1"/>
</dbReference>
<dbReference type="InterPro" id="IPR009008">
    <property type="entry name" value="Val/Leu/Ile-tRNA-synth_edit"/>
</dbReference>
<dbReference type="GO" id="GO:0004823">
    <property type="term" value="F:leucine-tRNA ligase activity"/>
    <property type="evidence" value="ECO:0007669"/>
    <property type="project" value="UniProtKB-UniRule"/>
</dbReference>
<keyword evidence="6 9" id="KW-0648">Protein biosynthesis</keyword>
<evidence type="ECO:0000256" key="10">
    <source>
        <dbReference type="RuleBase" id="RU363035"/>
    </source>
</evidence>
<proteinExistence type="inferred from homology"/>
<dbReference type="InterPro" id="IPR013155">
    <property type="entry name" value="M/V/L/I-tRNA-synth_anticd-bd"/>
</dbReference>
<comment type="subcellular location">
    <subcellularLocation>
        <location evidence="9">Cytoplasm</location>
    </subcellularLocation>
</comment>
<dbReference type="Gene3D" id="3.30.2320.20">
    <property type="entry name" value="Class I aminoacyl-tRNA synthetases (RS)"/>
    <property type="match status" value="1"/>
</dbReference>
<dbReference type="InterPro" id="IPR001412">
    <property type="entry name" value="aa-tRNA-synth_I_CS"/>
</dbReference>
<evidence type="ECO:0000313" key="15">
    <source>
        <dbReference type="EMBL" id="SDZ90612.1"/>
    </source>
</evidence>
<feature type="short sequence motif" description="'KMSKS' region" evidence="9">
    <location>
        <begin position="623"/>
        <end position="627"/>
    </location>
</feature>
<dbReference type="InterPro" id="IPR014729">
    <property type="entry name" value="Rossmann-like_a/b/a_fold"/>
</dbReference>
<dbReference type="OrthoDB" id="23906at2157"/>
<evidence type="ECO:0000259" key="12">
    <source>
        <dbReference type="Pfam" id="PF00133"/>
    </source>
</evidence>
<dbReference type="PANTHER" id="PTHR45794">
    <property type="entry name" value="LEUCYL-TRNA SYNTHETASE"/>
    <property type="match status" value="1"/>
</dbReference>
<dbReference type="NCBIfam" id="NF008957">
    <property type="entry name" value="PRK12300.1"/>
    <property type="match status" value="1"/>
</dbReference>
<keyword evidence="7 9" id="KW-0030">Aminoacyl-tRNA synthetase</keyword>
<dbReference type="InterPro" id="IPR015413">
    <property type="entry name" value="Methionyl/Leucyl_tRNA_Synth"/>
</dbReference>
<reference evidence="15 16" key="1">
    <citation type="submission" date="2016-10" db="EMBL/GenBank/DDBJ databases">
        <authorList>
            <person name="de Groot N.N."/>
        </authorList>
    </citation>
    <scope>NUCLEOTIDE SEQUENCE [LARGE SCALE GENOMIC DNA]</scope>
    <source>
        <strain evidence="15 16">CGMCC 1.8712</strain>
    </source>
</reference>
<evidence type="ECO:0000256" key="2">
    <source>
        <dbReference type="ARBA" id="ARBA00022490"/>
    </source>
</evidence>
<organism evidence="15 16">
    <name type="scientific">Haloplanus vescus</name>
    <dbReference type="NCBI Taxonomy" id="555874"/>
    <lineage>
        <taxon>Archaea</taxon>
        <taxon>Methanobacteriati</taxon>
        <taxon>Methanobacteriota</taxon>
        <taxon>Stenosarchaea group</taxon>
        <taxon>Halobacteria</taxon>
        <taxon>Halobacteriales</taxon>
        <taxon>Haloferacaceae</taxon>
        <taxon>Haloplanus</taxon>
    </lineage>
</organism>
<keyword evidence="3 9" id="KW-0436">Ligase</keyword>
<evidence type="ECO:0000256" key="5">
    <source>
        <dbReference type="ARBA" id="ARBA00022840"/>
    </source>
</evidence>
<evidence type="ECO:0000256" key="8">
    <source>
        <dbReference type="ARBA" id="ARBA00047469"/>
    </source>
</evidence>
<evidence type="ECO:0000256" key="11">
    <source>
        <dbReference type="SAM" id="MobiDB-lite"/>
    </source>
</evidence>
<dbReference type="SUPFAM" id="SSF52374">
    <property type="entry name" value="Nucleotidylyl transferase"/>
    <property type="match status" value="1"/>
</dbReference>
<keyword evidence="16" id="KW-1185">Reference proteome</keyword>
<dbReference type="GO" id="GO:0006429">
    <property type="term" value="P:leucyl-tRNA aminoacylation"/>
    <property type="evidence" value="ECO:0007669"/>
    <property type="project" value="UniProtKB-UniRule"/>
</dbReference>
<sequence length="954" mass="109503">MDYDPQELEERWRERWAETGRYEADPDGADDEDVTFITVPYPYPSGGMHIGHARTYTVPDVYARYRRQQGDNVLFPIAWHVTGTPIIGAVERLKKGEEEQLSVLRDTYDVPEDTLQDLETPMGYAHHFIEEHYKKGMKSLGLSIDWRREFTTNDDRYSKFITWQYETLRDRDRLEKGLHPVKYCTNEAQPVTTHDLLEGEDAEYQEYTLVRFGLDDAVVPMATLRPETVRGVTNAYVNPEGTYARATVDGETWLVSEQATEKLRLQAHDVTVEETFSGADLVGEHVTNPVTGDEVPILPATFVDPDNATGVVMSVPAHSPDDYLALQEAKADDERMERYGVDPETVEGIEPIPILDVEGYGEIPARDAVESSGVESSDDPELEEVTQELYNREFHAGRLHDEYGEFAGEVIEEVRERYRDEGVDAGRFGTMYEFSEEVVCRCGGDVEVSKQDTWFLRYNDEDWKEMTRQLVENMECIPANTRDEYDHTIGWLNEWPCIRNYGLGTHLPWDDDFVIEPLSDSTIYMAYYTLAPRLREIPVEDLDREFFDALFYGADAVEDPDPRALDLREEWLYWYPVDYRFSANDLISNHLTFYLFHHAELFDEAQWPEGIVIMGMGLLEGEKMSSSKGHVVLPGKAIERYGADTVRFFLLNSAEPWQDYDWRAGQVESVRDQLDRFWNRATELVPDEPASTFDDEVPDLEPVDRWLLSKLQSTVREVTEAMENSETRAASQTAFYGFEESLRWYRRRTDRDRPGAQWTLRHALETRLRLLAPFVPFLANELHERLTGEAAEDVPWPEVDADLERPAVEVQERQIERLTEDVNDIVDVTGTDPERIMIYVAADWKREVFDAVVEAGADVGAAMSEAMSNPDLRERGDAVNDLVGDLVELVRDLDDDTVDRLQDLDEGTVYESAVDFLEREFDADVDVYAEDDDPPDPADRASSAVPFRPAIYLE</sequence>
<comment type="similarity">
    <text evidence="1 9 10">Belongs to the class-I aminoacyl-tRNA synthetase family.</text>
</comment>
<evidence type="ECO:0000259" key="14">
    <source>
        <dbReference type="Pfam" id="PF09334"/>
    </source>
</evidence>
<accession>A0A1H3WWA8</accession>
<evidence type="ECO:0000256" key="7">
    <source>
        <dbReference type="ARBA" id="ARBA00023146"/>
    </source>
</evidence>
<dbReference type="EC" id="6.1.1.4" evidence="9"/>
<keyword evidence="5 9" id="KW-0067">ATP-binding</keyword>
<evidence type="ECO:0000313" key="16">
    <source>
        <dbReference type="Proteomes" id="UP000236755"/>
    </source>
</evidence>
<keyword evidence="4 9" id="KW-0547">Nucleotide-binding</keyword>
<dbReference type="GO" id="GO:0005737">
    <property type="term" value="C:cytoplasm"/>
    <property type="evidence" value="ECO:0007669"/>
    <property type="project" value="UniProtKB-SubCell"/>
</dbReference>
<dbReference type="HAMAP" id="MF_00049_A">
    <property type="entry name" value="Leu_tRNA_synth_A"/>
    <property type="match status" value="1"/>
</dbReference>
<dbReference type="InterPro" id="IPR002300">
    <property type="entry name" value="aa-tRNA-synth_Ia"/>
</dbReference>
<dbReference type="Gene3D" id="1.10.10.720">
    <property type="entry name" value="leucyl-tRNA synthetase"/>
    <property type="match status" value="1"/>
</dbReference>
<dbReference type="Gene3D" id="3.90.740.10">
    <property type="entry name" value="Valyl/Leucyl/Isoleucyl-tRNA synthetase, editing domain"/>
    <property type="match status" value="1"/>
</dbReference>
<feature type="region of interest" description="Disordered" evidence="11">
    <location>
        <begin position="928"/>
        <end position="948"/>
    </location>
</feature>
<dbReference type="AlphaFoldDB" id="A0A1H3WWA8"/>
<dbReference type="NCBIfam" id="TIGR00395">
    <property type="entry name" value="leuS_arch"/>
    <property type="match status" value="1"/>
</dbReference>
<dbReference type="Proteomes" id="UP000236755">
    <property type="component" value="Unassembled WGS sequence"/>
</dbReference>
<comment type="caution">
    <text evidence="9">Lacks conserved residue(s) required for the propagation of feature annotation.</text>
</comment>
<dbReference type="Gene3D" id="3.40.50.620">
    <property type="entry name" value="HUPs"/>
    <property type="match status" value="1"/>
</dbReference>
<protein>
    <recommendedName>
        <fullName evidence="9">Leucine--tRNA ligase</fullName>
        <ecNumber evidence="9">6.1.1.4</ecNumber>
    </recommendedName>
    <alternativeName>
        <fullName evidence="9">Leucyl-tRNA synthetase</fullName>
        <shortName evidence="9">LeuRS</shortName>
    </alternativeName>
</protein>
<comment type="catalytic activity">
    <reaction evidence="8 9">
        <text>tRNA(Leu) + L-leucine + ATP = L-leucyl-tRNA(Leu) + AMP + diphosphate</text>
        <dbReference type="Rhea" id="RHEA:11688"/>
        <dbReference type="Rhea" id="RHEA-COMP:9613"/>
        <dbReference type="Rhea" id="RHEA-COMP:9622"/>
        <dbReference type="ChEBI" id="CHEBI:30616"/>
        <dbReference type="ChEBI" id="CHEBI:33019"/>
        <dbReference type="ChEBI" id="CHEBI:57427"/>
        <dbReference type="ChEBI" id="CHEBI:78442"/>
        <dbReference type="ChEBI" id="CHEBI:78494"/>
        <dbReference type="ChEBI" id="CHEBI:456215"/>
        <dbReference type="EC" id="6.1.1.4"/>
    </reaction>
</comment>
<dbReference type="FunFam" id="1.10.730.10:FF:000002">
    <property type="entry name" value="Leucine--tRNA ligase"/>
    <property type="match status" value="1"/>
</dbReference>
<dbReference type="STRING" id="555874.SAMN04488065_1141"/>
<dbReference type="InterPro" id="IPR020791">
    <property type="entry name" value="Leu-tRNA-lgase_arc"/>
</dbReference>
<gene>
    <name evidence="9" type="primary">leuS</name>
    <name evidence="15" type="ORF">SAMN04488065_1141</name>
</gene>